<comment type="subcellular location">
    <subcellularLocation>
        <location evidence="1">Cell outer membrane</location>
    </subcellularLocation>
</comment>
<dbReference type="GO" id="GO:1990281">
    <property type="term" value="C:efflux pump complex"/>
    <property type="evidence" value="ECO:0007669"/>
    <property type="project" value="TreeGrafter"/>
</dbReference>
<sequence>MSEVWLVIKVNNYTTITIITKVNKFYATVFLIMAFASVSAQEKRVLSLEEAVKLGIANSKNLKIDQAKIEESTANLLAAKNRQLPELTVSGSYLYLPFEPNVDLKIPGMSGGGPKVSNVLYGSANLSVPIYSGGRIKYGIKSAEYLVEASKLTTENDKNAIAYNISQAYNNLFKANEVVKLLKENLASSQKRDQSFFKLENNGVIARNDRLKAQLQTSNIELQLMEAENNYNIANINMDLLLGLSDNTVIEVDSSYIGADDLGKPDDYYLNLARENRNDLKAVDYQRKAAALGTKSAKAENLPSLAFTGGYVAADIPKLLTITNAVNVGVGLQYNLSNIWKKNSSYVQSKAKEQELAAANDLLNDNVTLEVKRDYQNDLYAHKKIDVYQRALEQAEENYRITLNKYNNGLETITNLLDADTARITANVNVVTSKADAALAHKKLLQTTGIINQ</sequence>
<evidence type="ECO:0000256" key="5">
    <source>
        <dbReference type="ARBA" id="ARBA00022692"/>
    </source>
</evidence>
<dbReference type="Gene3D" id="1.20.1600.10">
    <property type="entry name" value="Outer membrane efflux proteins (OEP)"/>
    <property type="match status" value="1"/>
</dbReference>
<evidence type="ECO:0000256" key="1">
    <source>
        <dbReference type="ARBA" id="ARBA00004442"/>
    </source>
</evidence>
<dbReference type="Pfam" id="PF02321">
    <property type="entry name" value="OEP"/>
    <property type="match status" value="2"/>
</dbReference>
<evidence type="ECO:0000256" key="4">
    <source>
        <dbReference type="ARBA" id="ARBA00022452"/>
    </source>
</evidence>
<keyword evidence="5" id="KW-0812">Transmembrane</keyword>
<reference evidence="9" key="1">
    <citation type="submission" date="2016-10" db="EMBL/GenBank/DDBJ databases">
        <authorList>
            <person name="Varghese N."/>
            <person name="Submissions S."/>
        </authorList>
    </citation>
    <scope>NUCLEOTIDE SEQUENCE [LARGE SCALE GENOMIC DNA]</scope>
    <source>
        <strain evidence="9">DSM 19326</strain>
    </source>
</reference>
<dbReference type="STRING" id="420404.SAMN05421793_10125"/>
<keyword evidence="7" id="KW-0998">Cell outer membrane</keyword>
<keyword evidence="6" id="KW-0472">Membrane</keyword>
<accession>A0A1H6HMA4</accession>
<keyword evidence="4" id="KW-1134">Transmembrane beta strand</keyword>
<dbReference type="InterPro" id="IPR003423">
    <property type="entry name" value="OMP_efflux"/>
</dbReference>
<dbReference type="InterPro" id="IPR051906">
    <property type="entry name" value="TolC-like"/>
</dbReference>
<evidence type="ECO:0000256" key="2">
    <source>
        <dbReference type="ARBA" id="ARBA00007613"/>
    </source>
</evidence>
<keyword evidence="3" id="KW-0813">Transport</keyword>
<dbReference type="GO" id="GO:0015288">
    <property type="term" value="F:porin activity"/>
    <property type="evidence" value="ECO:0007669"/>
    <property type="project" value="TreeGrafter"/>
</dbReference>
<dbReference type="GO" id="GO:0009279">
    <property type="term" value="C:cell outer membrane"/>
    <property type="evidence" value="ECO:0007669"/>
    <property type="project" value="UniProtKB-SubCell"/>
</dbReference>
<dbReference type="SUPFAM" id="SSF56954">
    <property type="entry name" value="Outer membrane efflux proteins (OEP)"/>
    <property type="match status" value="1"/>
</dbReference>
<keyword evidence="9" id="KW-1185">Reference proteome</keyword>
<evidence type="ECO:0000313" key="9">
    <source>
        <dbReference type="Proteomes" id="UP000198555"/>
    </source>
</evidence>
<evidence type="ECO:0000256" key="3">
    <source>
        <dbReference type="ARBA" id="ARBA00022448"/>
    </source>
</evidence>
<organism evidence="8 9">
    <name type="scientific">Epilithonimonas hominis</name>
    <dbReference type="NCBI Taxonomy" id="420404"/>
    <lineage>
        <taxon>Bacteria</taxon>
        <taxon>Pseudomonadati</taxon>
        <taxon>Bacteroidota</taxon>
        <taxon>Flavobacteriia</taxon>
        <taxon>Flavobacteriales</taxon>
        <taxon>Weeksellaceae</taxon>
        <taxon>Chryseobacterium group</taxon>
        <taxon>Epilithonimonas</taxon>
    </lineage>
</organism>
<dbReference type="GO" id="GO:0015562">
    <property type="term" value="F:efflux transmembrane transporter activity"/>
    <property type="evidence" value="ECO:0007669"/>
    <property type="project" value="InterPro"/>
</dbReference>
<evidence type="ECO:0000256" key="7">
    <source>
        <dbReference type="ARBA" id="ARBA00023237"/>
    </source>
</evidence>
<evidence type="ECO:0000256" key="6">
    <source>
        <dbReference type="ARBA" id="ARBA00023136"/>
    </source>
</evidence>
<dbReference type="AlphaFoldDB" id="A0A1H6HMA4"/>
<dbReference type="PANTHER" id="PTHR30026:SF20">
    <property type="entry name" value="OUTER MEMBRANE PROTEIN TOLC"/>
    <property type="match status" value="1"/>
</dbReference>
<proteinExistence type="inferred from homology"/>
<dbReference type="PANTHER" id="PTHR30026">
    <property type="entry name" value="OUTER MEMBRANE PROTEIN TOLC"/>
    <property type="match status" value="1"/>
</dbReference>
<dbReference type="Proteomes" id="UP000198555">
    <property type="component" value="Unassembled WGS sequence"/>
</dbReference>
<name>A0A1H6HMA4_9FLAO</name>
<evidence type="ECO:0000313" key="8">
    <source>
        <dbReference type="EMBL" id="SEH36232.1"/>
    </source>
</evidence>
<dbReference type="EMBL" id="FNWX01000001">
    <property type="protein sequence ID" value="SEH36232.1"/>
    <property type="molecule type" value="Genomic_DNA"/>
</dbReference>
<protein>
    <submittedName>
        <fullName evidence="8">Outer membrane protein TolC</fullName>
    </submittedName>
</protein>
<gene>
    <name evidence="8" type="ORF">SAMN05421793_10125</name>
</gene>
<comment type="similarity">
    <text evidence="2">Belongs to the outer membrane factor (OMF) (TC 1.B.17) family.</text>
</comment>